<dbReference type="SUPFAM" id="SSF55729">
    <property type="entry name" value="Acyl-CoA N-acyltransferases (Nat)"/>
    <property type="match status" value="1"/>
</dbReference>
<dbReference type="PROSITE" id="PS51186">
    <property type="entry name" value="GNAT"/>
    <property type="match status" value="1"/>
</dbReference>
<organism evidence="6">
    <name type="scientific">Schaalia odontolytica</name>
    <dbReference type="NCBI Taxonomy" id="1660"/>
    <lineage>
        <taxon>Bacteria</taxon>
        <taxon>Bacillati</taxon>
        <taxon>Actinomycetota</taxon>
        <taxon>Actinomycetes</taxon>
        <taxon>Actinomycetales</taxon>
        <taxon>Actinomycetaceae</taxon>
        <taxon>Schaalia</taxon>
    </lineage>
</organism>
<name>A0A6N2SEP3_9ACTO</name>
<dbReference type="NCBIfam" id="TIGR01575">
    <property type="entry name" value="rimI"/>
    <property type="match status" value="1"/>
</dbReference>
<dbReference type="InterPro" id="IPR000182">
    <property type="entry name" value="GNAT_dom"/>
</dbReference>
<dbReference type="Gene3D" id="3.40.630.30">
    <property type="match status" value="1"/>
</dbReference>
<keyword evidence="2" id="KW-0963">Cytoplasm</keyword>
<reference evidence="6" key="1">
    <citation type="submission" date="2019-11" db="EMBL/GenBank/DDBJ databases">
        <authorList>
            <person name="Feng L."/>
        </authorList>
    </citation>
    <scope>NUCLEOTIDE SEQUENCE</scope>
    <source>
        <strain evidence="6">AodontolyticusLFYP35</strain>
    </source>
</reference>
<evidence type="ECO:0000256" key="1">
    <source>
        <dbReference type="ARBA" id="ARBA00005395"/>
    </source>
</evidence>
<evidence type="ECO:0000256" key="3">
    <source>
        <dbReference type="ARBA" id="ARBA00022679"/>
    </source>
</evidence>
<feature type="domain" description="N-acetyltransferase" evidence="5">
    <location>
        <begin position="30"/>
        <end position="180"/>
    </location>
</feature>
<accession>A0A6N2SEP3</accession>
<evidence type="ECO:0000259" key="5">
    <source>
        <dbReference type="PROSITE" id="PS51186"/>
    </source>
</evidence>
<evidence type="ECO:0000313" key="6">
    <source>
        <dbReference type="EMBL" id="VYS91429.1"/>
    </source>
</evidence>
<dbReference type="CDD" id="cd04301">
    <property type="entry name" value="NAT_SF"/>
    <property type="match status" value="1"/>
</dbReference>
<dbReference type="EC" id="2.3.1.-" evidence="6"/>
<dbReference type="PANTHER" id="PTHR43420:SF44">
    <property type="entry name" value="ACETYLTRANSFERASE YPEA"/>
    <property type="match status" value="1"/>
</dbReference>
<dbReference type="InterPro" id="IPR006464">
    <property type="entry name" value="AcTrfase_RimI/Ard1"/>
</dbReference>
<dbReference type="Pfam" id="PF00583">
    <property type="entry name" value="Acetyltransf_1"/>
    <property type="match status" value="1"/>
</dbReference>
<dbReference type="PANTHER" id="PTHR43420">
    <property type="entry name" value="ACETYLTRANSFERASE"/>
    <property type="match status" value="1"/>
</dbReference>
<dbReference type="InterPro" id="IPR016181">
    <property type="entry name" value="Acyl_CoA_acyltransferase"/>
</dbReference>
<dbReference type="AlphaFoldDB" id="A0A6N2SEP3"/>
<protein>
    <submittedName>
        <fullName evidence="6">Acetyltransferase YpeA</fullName>
        <ecNumber evidence="6">2.3.1.-</ecNumber>
    </submittedName>
</protein>
<dbReference type="EMBL" id="CACRSM010000002">
    <property type="protein sequence ID" value="VYS91429.1"/>
    <property type="molecule type" value="Genomic_DNA"/>
</dbReference>
<keyword evidence="3 6" id="KW-0808">Transferase</keyword>
<dbReference type="GO" id="GO:0008080">
    <property type="term" value="F:N-acetyltransferase activity"/>
    <property type="evidence" value="ECO:0007669"/>
    <property type="project" value="InterPro"/>
</dbReference>
<sequence>MSTADPSALAQGVKETLSACAHRLAQTSGGKLVVLGPQDWHAVIALEQAIFPEDPWTPGMLAEELSSGLSVYFGVCADAPRGELPVLCGYAGVKVGLDSDVMTMGVLPDFRGRGLGRALMDALLELARQRGSERVFLEVRASNTSAITLYEQSGFERVGVTKAYFRNPREDAVNMRLVFGA</sequence>
<keyword evidence="4 6" id="KW-0012">Acyltransferase</keyword>
<comment type="similarity">
    <text evidence="1">Belongs to the acetyltransferase family. RimI subfamily.</text>
</comment>
<dbReference type="InterPro" id="IPR050680">
    <property type="entry name" value="YpeA/RimI_acetyltransf"/>
</dbReference>
<gene>
    <name evidence="6" type="primary">ypeA</name>
    <name evidence="6" type="ORF">AOLFYP35_00813</name>
</gene>
<proteinExistence type="inferred from homology"/>
<evidence type="ECO:0000256" key="2">
    <source>
        <dbReference type="ARBA" id="ARBA00022490"/>
    </source>
</evidence>
<evidence type="ECO:0000256" key="4">
    <source>
        <dbReference type="ARBA" id="ARBA00023315"/>
    </source>
</evidence>